<keyword evidence="2" id="KW-0285">Flavoprotein</keyword>
<dbReference type="PRINTS" id="PR00420">
    <property type="entry name" value="RNGMNOXGNASE"/>
</dbReference>
<gene>
    <name evidence="8" type="ORF">AC578_1977</name>
</gene>
<evidence type="ECO:0000256" key="1">
    <source>
        <dbReference type="ARBA" id="ARBA00007992"/>
    </source>
</evidence>
<dbReference type="PANTHER" id="PTHR13789">
    <property type="entry name" value="MONOOXYGENASE"/>
    <property type="match status" value="1"/>
</dbReference>
<dbReference type="InterPro" id="IPR036188">
    <property type="entry name" value="FAD/NAD-bd_sf"/>
</dbReference>
<protein>
    <recommendedName>
        <fullName evidence="7">FAD-binding domain-containing protein</fullName>
    </recommendedName>
</protein>
<dbReference type="SUPFAM" id="SSF54373">
    <property type="entry name" value="FAD-linked reductases, C-terminal domain"/>
    <property type="match status" value="1"/>
</dbReference>
<dbReference type="Proteomes" id="UP000070133">
    <property type="component" value="Unassembled WGS sequence"/>
</dbReference>
<keyword evidence="3" id="KW-0274">FAD</keyword>
<evidence type="ECO:0000256" key="4">
    <source>
        <dbReference type="ARBA" id="ARBA00023002"/>
    </source>
</evidence>
<evidence type="ECO:0000256" key="6">
    <source>
        <dbReference type="SAM" id="Phobius"/>
    </source>
</evidence>
<keyword evidence="6" id="KW-1133">Transmembrane helix</keyword>
<dbReference type="PANTHER" id="PTHR13789:SF309">
    <property type="entry name" value="PUTATIVE (AFU_ORTHOLOGUE AFUA_6G14510)-RELATED"/>
    <property type="match status" value="1"/>
</dbReference>
<evidence type="ECO:0000313" key="8">
    <source>
        <dbReference type="EMBL" id="KXT01797.1"/>
    </source>
</evidence>
<comment type="caution">
    <text evidence="8">The sequence shown here is derived from an EMBL/GenBank/DDBJ whole genome shotgun (WGS) entry which is preliminary data.</text>
</comment>
<evidence type="ECO:0000256" key="2">
    <source>
        <dbReference type="ARBA" id="ARBA00022630"/>
    </source>
</evidence>
<dbReference type="GO" id="GO:0071949">
    <property type="term" value="F:FAD binding"/>
    <property type="evidence" value="ECO:0007669"/>
    <property type="project" value="InterPro"/>
</dbReference>
<dbReference type="InterPro" id="IPR002938">
    <property type="entry name" value="FAD-bd"/>
</dbReference>
<comment type="similarity">
    <text evidence="1">Belongs to the paxM FAD-dependent monooxygenase family.</text>
</comment>
<keyword evidence="6" id="KW-0472">Membrane</keyword>
<dbReference type="SUPFAM" id="SSF51905">
    <property type="entry name" value="FAD/NAD(P)-binding domain"/>
    <property type="match status" value="1"/>
</dbReference>
<organism evidence="8 9">
    <name type="scientific">Pseudocercospora eumusae</name>
    <dbReference type="NCBI Taxonomy" id="321146"/>
    <lineage>
        <taxon>Eukaryota</taxon>
        <taxon>Fungi</taxon>
        <taxon>Dikarya</taxon>
        <taxon>Ascomycota</taxon>
        <taxon>Pezizomycotina</taxon>
        <taxon>Dothideomycetes</taxon>
        <taxon>Dothideomycetidae</taxon>
        <taxon>Mycosphaerellales</taxon>
        <taxon>Mycosphaerellaceae</taxon>
        <taxon>Pseudocercospora</taxon>
    </lineage>
</organism>
<dbReference type="Pfam" id="PF01494">
    <property type="entry name" value="FAD_binding_3"/>
    <property type="match status" value="1"/>
</dbReference>
<dbReference type="AlphaFoldDB" id="A0A139HHA2"/>
<dbReference type="EMBL" id="LFZN01000050">
    <property type="protein sequence ID" value="KXT01797.1"/>
    <property type="molecule type" value="Genomic_DNA"/>
</dbReference>
<evidence type="ECO:0000259" key="7">
    <source>
        <dbReference type="Pfam" id="PF01494"/>
    </source>
</evidence>
<keyword evidence="4" id="KW-0560">Oxidoreductase</keyword>
<dbReference type="InterPro" id="IPR050493">
    <property type="entry name" value="FAD-dep_Monooxygenase_BioMet"/>
</dbReference>
<keyword evidence="6" id="KW-0812">Transmembrane</keyword>
<dbReference type="GO" id="GO:0004497">
    <property type="term" value="F:monooxygenase activity"/>
    <property type="evidence" value="ECO:0007669"/>
    <property type="project" value="UniProtKB-KW"/>
</dbReference>
<keyword evidence="5" id="KW-0503">Monooxygenase</keyword>
<keyword evidence="9" id="KW-1185">Reference proteome</keyword>
<accession>A0A139HHA2</accession>
<sequence length="429" mass="47872">MADSEKLRIAIIGAGIAGLAAAIALQRHEGIDVQVYERASELREIGASIALGPNGMKTLQRLGVHEALSDDLAFRNKSGYPMIYRHWKTNEVISVDEHHGEIEYRHRTSRFYRAHLQQALATHVEPERIHLNKTFTSIAQVHETNEITISFAEGSTTSADIVLGADGIQSAVRRSFVPTSQPKWTGWVAFRSIFDANLVSHIPGVLNEAYHWWGPDRTFFSSKLGKNLFTIVGGNHSDPDAPDALYSESSWNSEADLNLLKHFYKDWHPTITALIDASPYTRMYPNTFASALDAWIHGNNNVTYAGDAAHAHGGAFAAGGSLALDDAWAFARAVFHVYPRDTSTKPSKGEISRALSLYERIRKPHTDRVLATVHANHRNAVERLGKEETDEQLIHRMQSRADPFWIHEHDVEATFSRVLAEEEGSIQIL</sequence>
<dbReference type="Gene3D" id="3.50.50.60">
    <property type="entry name" value="FAD/NAD(P)-binding domain"/>
    <property type="match status" value="1"/>
</dbReference>
<proteinExistence type="inferred from homology"/>
<dbReference type="OrthoDB" id="417877at2759"/>
<feature type="transmembrane region" description="Helical" evidence="6">
    <location>
        <begin position="7"/>
        <end position="25"/>
    </location>
</feature>
<evidence type="ECO:0000256" key="3">
    <source>
        <dbReference type="ARBA" id="ARBA00022827"/>
    </source>
</evidence>
<feature type="domain" description="FAD-binding" evidence="7">
    <location>
        <begin position="8"/>
        <end position="176"/>
    </location>
</feature>
<evidence type="ECO:0000256" key="5">
    <source>
        <dbReference type="ARBA" id="ARBA00023033"/>
    </source>
</evidence>
<reference evidence="8 9" key="1">
    <citation type="submission" date="2015-07" db="EMBL/GenBank/DDBJ databases">
        <title>Comparative genomics of the Sigatoka disease complex on banana suggests a link between parallel evolutionary changes in Pseudocercospora fijiensis and Pseudocercospora eumusae and increased virulence on the banana host.</title>
        <authorList>
            <person name="Chang T.-C."/>
            <person name="Salvucci A."/>
            <person name="Crous P.W."/>
            <person name="Stergiopoulos I."/>
        </authorList>
    </citation>
    <scope>NUCLEOTIDE SEQUENCE [LARGE SCALE GENOMIC DNA]</scope>
    <source>
        <strain evidence="8 9">CBS 114824</strain>
    </source>
</reference>
<dbReference type="STRING" id="321146.A0A139HHA2"/>
<evidence type="ECO:0000313" key="9">
    <source>
        <dbReference type="Proteomes" id="UP000070133"/>
    </source>
</evidence>
<name>A0A139HHA2_9PEZI</name>